<evidence type="ECO:0008006" key="3">
    <source>
        <dbReference type="Google" id="ProtNLM"/>
    </source>
</evidence>
<accession>A0A117US96</accession>
<reference evidence="1 2" key="1">
    <citation type="submission" date="2015-10" db="EMBL/GenBank/DDBJ databases">
        <title>Draft genome sequence of Novosphingobium fuchskuhlense DSM 25065 isolated from a surface water sample of the southwest basin of Lake Grosse Fuchskuhle.</title>
        <authorList>
            <person name="Ruckert C."/>
            <person name="Winkler A."/>
            <person name="Glaeser J."/>
            <person name="Grossart H.-P."/>
            <person name="Kalinowski J."/>
            <person name="Glaeser S."/>
        </authorList>
    </citation>
    <scope>NUCLEOTIDE SEQUENCE [LARGE SCALE GENOMIC DNA]</scope>
    <source>
        <strain evidence="1 2">FNE08-7</strain>
    </source>
</reference>
<dbReference type="Proteomes" id="UP000058012">
    <property type="component" value="Unassembled WGS sequence"/>
</dbReference>
<name>A0A117US96_9SPHN</name>
<protein>
    <recommendedName>
        <fullName evidence="3">Flagellar FliJ protein</fullName>
    </recommendedName>
</protein>
<dbReference type="EMBL" id="LLZS01000011">
    <property type="protein sequence ID" value="KUR69898.1"/>
    <property type="molecule type" value="Genomic_DNA"/>
</dbReference>
<organism evidence="1 2">
    <name type="scientific">Novosphingobium fuchskuhlense</name>
    <dbReference type="NCBI Taxonomy" id="1117702"/>
    <lineage>
        <taxon>Bacteria</taxon>
        <taxon>Pseudomonadati</taxon>
        <taxon>Pseudomonadota</taxon>
        <taxon>Alphaproteobacteria</taxon>
        <taxon>Sphingomonadales</taxon>
        <taxon>Sphingomonadaceae</taxon>
        <taxon>Novosphingobium</taxon>
    </lineage>
</organism>
<dbReference type="AlphaFoldDB" id="A0A117US96"/>
<keyword evidence="2" id="KW-1185">Reference proteome</keyword>
<proteinExistence type="predicted"/>
<sequence>MSDGQHVSDLTVVAELRAILVQKAADDAQAAAAELDERIEALRLADELGEAAASVWSAHLTSSFFDPGFGLMLAADLLAKDARVQEMRREHQRSVAASAACEEQWQRALAEDEAGKTLLQGARKVRERRREELRLGEMADRVTLRWGAR</sequence>
<comment type="caution">
    <text evidence="1">The sequence shown here is derived from an EMBL/GenBank/DDBJ whole genome shotgun (WGS) entry which is preliminary data.</text>
</comment>
<dbReference type="RefSeq" id="WP_067914225.1">
    <property type="nucleotide sequence ID" value="NZ_KQ954247.1"/>
</dbReference>
<evidence type="ECO:0000313" key="2">
    <source>
        <dbReference type="Proteomes" id="UP000058012"/>
    </source>
</evidence>
<dbReference type="STRING" id="1117702.AQZ52_17500"/>
<evidence type="ECO:0000313" key="1">
    <source>
        <dbReference type="EMBL" id="KUR69898.1"/>
    </source>
</evidence>
<gene>
    <name evidence="1" type="ORF">AQZ52_17500</name>
</gene>